<dbReference type="EMBL" id="JAPUBN010000019">
    <property type="protein sequence ID" value="MCZ2722765.1"/>
    <property type="molecule type" value="Genomic_DNA"/>
</dbReference>
<accession>A0ABT4JWM4</accession>
<gene>
    <name evidence="2" type="ORF">O1D97_14380</name>
</gene>
<dbReference type="Proteomes" id="UP001149719">
    <property type="component" value="Unassembled WGS sequence"/>
</dbReference>
<name>A0ABT4JWM4_9GAMM</name>
<reference evidence="2" key="1">
    <citation type="submission" date="2022-12" db="EMBL/GenBank/DDBJ databases">
        <title>Marinomonas 15G1-11 sp. nov, isolated from marine algae.</title>
        <authorList>
            <person name="Butt M."/>
            <person name="Choi D.G."/>
            <person name="Kim J.M."/>
            <person name="Lee J.K."/>
            <person name="Baek J.H."/>
            <person name="Jeon C.O."/>
        </authorList>
    </citation>
    <scope>NUCLEOTIDE SEQUENCE</scope>
    <source>
        <strain evidence="2">15G1-11</strain>
    </source>
</reference>
<evidence type="ECO:0000313" key="3">
    <source>
        <dbReference type="Proteomes" id="UP001149719"/>
    </source>
</evidence>
<dbReference type="RefSeq" id="WP_269126670.1">
    <property type="nucleotide sequence ID" value="NZ_JAPUBN010000019.1"/>
</dbReference>
<evidence type="ECO:0000313" key="2">
    <source>
        <dbReference type="EMBL" id="MCZ2722765.1"/>
    </source>
</evidence>
<keyword evidence="1" id="KW-0812">Transmembrane</keyword>
<organism evidence="2 3">
    <name type="scientific">Marinomonas phaeophyticola</name>
    <dbReference type="NCBI Taxonomy" id="3004091"/>
    <lineage>
        <taxon>Bacteria</taxon>
        <taxon>Pseudomonadati</taxon>
        <taxon>Pseudomonadota</taxon>
        <taxon>Gammaproteobacteria</taxon>
        <taxon>Oceanospirillales</taxon>
        <taxon>Oceanospirillaceae</taxon>
        <taxon>Marinomonas</taxon>
    </lineage>
</organism>
<protein>
    <submittedName>
        <fullName evidence="2">Uncharacterized protein</fullName>
    </submittedName>
</protein>
<evidence type="ECO:0000256" key="1">
    <source>
        <dbReference type="SAM" id="Phobius"/>
    </source>
</evidence>
<feature type="transmembrane region" description="Helical" evidence="1">
    <location>
        <begin position="24"/>
        <end position="51"/>
    </location>
</feature>
<keyword evidence="1" id="KW-0472">Membrane</keyword>
<keyword evidence="3" id="KW-1185">Reference proteome</keyword>
<proteinExistence type="predicted"/>
<sequence length="82" mass="9410">MRNTMKHQLSLLTLCQSNKIRPSFWIQCVFILLFAFALFGPITNLLIWTVAETWYFPHALPSEWGLNIGTKSLILTVMSQAP</sequence>
<comment type="caution">
    <text evidence="2">The sequence shown here is derived from an EMBL/GenBank/DDBJ whole genome shotgun (WGS) entry which is preliminary data.</text>
</comment>
<keyword evidence="1" id="KW-1133">Transmembrane helix</keyword>